<dbReference type="RefSeq" id="WP_073374605.1">
    <property type="nucleotide sequence ID" value="NZ_FQXS01000006.1"/>
</dbReference>
<proteinExistence type="predicted"/>
<name>A0A1M5UXT1_9BACT</name>
<dbReference type="AlphaFoldDB" id="A0A1M5UXT1"/>
<protein>
    <recommendedName>
        <fullName evidence="3">Aminoglycoside phosphotransferase domain-containing protein</fullName>
    </recommendedName>
</protein>
<dbReference type="PANTHER" id="PTHR43883">
    <property type="entry name" value="SLR0207 PROTEIN"/>
    <property type="match status" value="1"/>
</dbReference>
<evidence type="ECO:0000313" key="1">
    <source>
        <dbReference type="EMBL" id="SHH67658.1"/>
    </source>
</evidence>
<dbReference type="Proteomes" id="UP000184139">
    <property type="component" value="Unassembled WGS sequence"/>
</dbReference>
<accession>A0A1M5UXT1</accession>
<dbReference type="EMBL" id="FQXS01000006">
    <property type="protein sequence ID" value="SHH67658.1"/>
    <property type="molecule type" value="Genomic_DNA"/>
</dbReference>
<dbReference type="OrthoDB" id="9810277at2"/>
<gene>
    <name evidence="1" type="ORF">SAMN02745124_01384</name>
</gene>
<sequence length="339" mass="38612">MSAQQVPDFIVALQDPGFWDHPVDEIKLVQTHISYVVIAGEFVYKFKKPVDFGFLDFTTLEKRAYYCQRELELNRRLCPDIYLDLVTLSRRDGRYRLDTIGDVVEYGVKMVRMPEERMMSRVIAAGALERRHLDAVVDKLVPFYAAAAGDEAIQVFGRADAVGVNVLENFQQTESFVDGPALSREQFERIGAYARAVLADTKRFDDRIADGRIRDCHGDLYSANICLDEQVQIFDCIEFNERFRYSDVAADVAFLAMDLDYHGLDEEANYFLDRFATASADPNLLRQIAFYQCYRAYVRGKIGLFTAADPAVDATTAATCTEQAKRYFQLADRYAAESK</sequence>
<dbReference type="InterPro" id="IPR052732">
    <property type="entry name" value="Cell-binding_unc_protein"/>
</dbReference>
<dbReference type="InterPro" id="IPR011009">
    <property type="entry name" value="Kinase-like_dom_sf"/>
</dbReference>
<dbReference type="SUPFAM" id="SSF56112">
    <property type="entry name" value="Protein kinase-like (PK-like)"/>
    <property type="match status" value="1"/>
</dbReference>
<dbReference type="STRING" id="1121409.SAMN02745124_01384"/>
<reference evidence="1 2" key="1">
    <citation type="submission" date="2016-11" db="EMBL/GenBank/DDBJ databases">
        <authorList>
            <person name="Jaros S."/>
            <person name="Januszkiewicz K."/>
            <person name="Wedrychowicz H."/>
        </authorList>
    </citation>
    <scope>NUCLEOTIDE SEQUENCE [LARGE SCALE GENOMIC DNA]</scope>
    <source>
        <strain evidence="1 2">DSM 9705</strain>
    </source>
</reference>
<organism evidence="1 2">
    <name type="scientific">Desulfofustis glycolicus DSM 9705</name>
    <dbReference type="NCBI Taxonomy" id="1121409"/>
    <lineage>
        <taxon>Bacteria</taxon>
        <taxon>Pseudomonadati</taxon>
        <taxon>Thermodesulfobacteriota</taxon>
        <taxon>Desulfobulbia</taxon>
        <taxon>Desulfobulbales</taxon>
        <taxon>Desulfocapsaceae</taxon>
        <taxon>Desulfofustis</taxon>
    </lineage>
</organism>
<dbReference type="PANTHER" id="PTHR43883:SF1">
    <property type="entry name" value="GLUCONOKINASE"/>
    <property type="match status" value="1"/>
</dbReference>
<evidence type="ECO:0008006" key="3">
    <source>
        <dbReference type="Google" id="ProtNLM"/>
    </source>
</evidence>
<keyword evidence="2" id="KW-1185">Reference proteome</keyword>
<evidence type="ECO:0000313" key="2">
    <source>
        <dbReference type="Proteomes" id="UP000184139"/>
    </source>
</evidence>